<evidence type="ECO:0000256" key="2">
    <source>
        <dbReference type="ARBA" id="ARBA00005695"/>
    </source>
</evidence>
<keyword evidence="3" id="KW-0813">Transport</keyword>
<proteinExistence type="inferred from homology"/>
<dbReference type="PIRSF" id="PIRSF002741">
    <property type="entry name" value="MppA"/>
    <property type="match status" value="1"/>
</dbReference>
<dbReference type="InterPro" id="IPR006311">
    <property type="entry name" value="TAT_signal"/>
</dbReference>
<dbReference type="InterPro" id="IPR039424">
    <property type="entry name" value="SBP_5"/>
</dbReference>
<dbReference type="GO" id="GO:0015833">
    <property type="term" value="P:peptide transport"/>
    <property type="evidence" value="ECO:0007669"/>
    <property type="project" value="TreeGrafter"/>
</dbReference>
<evidence type="ECO:0000256" key="5">
    <source>
        <dbReference type="SAM" id="SignalP"/>
    </source>
</evidence>
<feature type="chain" id="PRO_5012330570" evidence="5">
    <location>
        <begin position="36"/>
        <end position="520"/>
    </location>
</feature>
<comment type="similarity">
    <text evidence="2">Belongs to the bacterial solute-binding protein 5 family.</text>
</comment>
<evidence type="ECO:0000259" key="6">
    <source>
        <dbReference type="Pfam" id="PF00496"/>
    </source>
</evidence>
<protein>
    <submittedName>
        <fullName evidence="7">Glutathione-binding protein GsiB</fullName>
    </submittedName>
</protein>
<reference evidence="7 8" key="1">
    <citation type="submission" date="2017-07" db="EMBL/GenBank/DDBJ databases">
        <title>First draft Genome Sequence of Nocardia cerradoensis isolated from human infection.</title>
        <authorList>
            <person name="Carrasco G."/>
        </authorList>
    </citation>
    <scope>NUCLEOTIDE SEQUENCE [LARGE SCALE GENOMIC DNA]</scope>
    <source>
        <strain evidence="7 8">CNM20130759</strain>
    </source>
</reference>
<dbReference type="InterPro" id="IPR030678">
    <property type="entry name" value="Peptide/Ni-bd"/>
</dbReference>
<keyword evidence="4 5" id="KW-0732">Signal</keyword>
<dbReference type="GO" id="GO:0043190">
    <property type="term" value="C:ATP-binding cassette (ABC) transporter complex"/>
    <property type="evidence" value="ECO:0007669"/>
    <property type="project" value="InterPro"/>
</dbReference>
<dbReference type="PROSITE" id="PS51318">
    <property type="entry name" value="TAT"/>
    <property type="match status" value="1"/>
</dbReference>
<feature type="domain" description="Solute-binding protein family 5" evidence="6">
    <location>
        <begin position="94"/>
        <end position="408"/>
    </location>
</feature>
<dbReference type="Gene3D" id="3.10.105.10">
    <property type="entry name" value="Dipeptide-binding Protein, Domain 3"/>
    <property type="match status" value="1"/>
</dbReference>
<dbReference type="Pfam" id="PF00496">
    <property type="entry name" value="SBP_bac_5"/>
    <property type="match status" value="1"/>
</dbReference>
<comment type="caution">
    <text evidence="7">The sequence shown here is derived from an EMBL/GenBank/DDBJ whole genome shotgun (WGS) entry which is preliminary data.</text>
</comment>
<dbReference type="PANTHER" id="PTHR30290:SF10">
    <property type="entry name" value="PERIPLASMIC OLIGOPEPTIDE-BINDING PROTEIN-RELATED"/>
    <property type="match status" value="1"/>
</dbReference>
<dbReference type="Gene3D" id="3.40.190.10">
    <property type="entry name" value="Periplasmic binding protein-like II"/>
    <property type="match status" value="1"/>
</dbReference>
<evidence type="ECO:0000313" key="8">
    <source>
        <dbReference type="Proteomes" id="UP000215506"/>
    </source>
</evidence>
<comment type="subcellular location">
    <subcellularLocation>
        <location evidence="1">Cell envelope</location>
    </subcellularLocation>
</comment>
<gene>
    <name evidence="7" type="primary">gsiB_2</name>
    <name evidence="7" type="ORF">B7C42_07565</name>
</gene>
<sequence>MSLSVQRSNRSAPTIVSRRALLRLGLGAGALFALAACSDAGAGSVGGGGPGTVSWAWQLPTTWDPVTSSAGSDVTMLALAYDALTALDGDGNAVGWLAEKWAYNHDGTQVTFTLRPGLKFSDGSPLDAAAVAKSIERGRSAPGSLIAPQLVDLKKVAAQGDRDVVIDLAGTNYQYPLLLAGKTGMVVNPAVFEKDAHALATRPAGSGPFTLTSYVANDHAELRKNEFFHLADQIAITRFLLYPAADPATVVASVASGQYDVARVPASGIKAAQASGLEVQVLDSMYVAVLDVNTSKPPFDNPAVVEAMKYGIDRESIKKIANFGIGDVGYQPFPKGYVGYNAQLAQAFRYDPAKARKILADAGLSGKVRSTLSAAAPVPAAVEQIQAQLADIGIELEIDLVPPSQWTQIVYLNRGKPLGYDGFAGRESPLQAFQVLFSPTGLMNPSRSGDPELAAQLAKVAAIPTDAPEYPAALQEATRIAVTRFPNTFLYEVPSILVRRPSLAPLKRHPSLLRWEGVTA</sequence>
<dbReference type="Proteomes" id="UP000215506">
    <property type="component" value="Unassembled WGS sequence"/>
</dbReference>
<evidence type="ECO:0000256" key="4">
    <source>
        <dbReference type="ARBA" id="ARBA00022729"/>
    </source>
</evidence>
<evidence type="ECO:0000256" key="1">
    <source>
        <dbReference type="ARBA" id="ARBA00004196"/>
    </source>
</evidence>
<accession>A0A231GUU7</accession>
<dbReference type="EMBL" id="NGAF01000033">
    <property type="protein sequence ID" value="OXR40399.1"/>
    <property type="molecule type" value="Genomic_DNA"/>
</dbReference>
<dbReference type="SUPFAM" id="SSF53850">
    <property type="entry name" value="Periplasmic binding protein-like II"/>
    <property type="match status" value="1"/>
</dbReference>
<dbReference type="InterPro" id="IPR000914">
    <property type="entry name" value="SBP_5_dom"/>
</dbReference>
<name>A0A231GUU7_9NOCA</name>
<dbReference type="GO" id="GO:1904680">
    <property type="term" value="F:peptide transmembrane transporter activity"/>
    <property type="evidence" value="ECO:0007669"/>
    <property type="project" value="TreeGrafter"/>
</dbReference>
<evidence type="ECO:0000313" key="7">
    <source>
        <dbReference type="EMBL" id="OXR40399.1"/>
    </source>
</evidence>
<dbReference type="PANTHER" id="PTHR30290">
    <property type="entry name" value="PERIPLASMIC BINDING COMPONENT OF ABC TRANSPORTER"/>
    <property type="match status" value="1"/>
</dbReference>
<dbReference type="AlphaFoldDB" id="A0A231GUU7"/>
<organism evidence="7 8">
    <name type="scientific">Nocardia cerradoensis</name>
    <dbReference type="NCBI Taxonomy" id="85688"/>
    <lineage>
        <taxon>Bacteria</taxon>
        <taxon>Bacillati</taxon>
        <taxon>Actinomycetota</taxon>
        <taxon>Actinomycetes</taxon>
        <taxon>Mycobacteriales</taxon>
        <taxon>Nocardiaceae</taxon>
        <taxon>Nocardia</taxon>
    </lineage>
</organism>
<keyword evidence="8" id="KW-1185">Reference proteome</keyword>
<evidence type="ECO:0000256" key="3">
    <source>
        <dbReference type="ARBA" id="ARBA00022448"/>
    </source>
</evidence>
<dbReference type="GO" id="GO:0042597">
    <property type="term" value="C:periplasmic space"/>
    <property type="evidence" value="ECO:0007669"/>
    <property type="project" value="UniProtKB-ARBA"/>
</dbReference>
<feature type="signal peptide" evidence="5">
    <location>
        <begin position="1"/>
        <end position="35"/>
    </location>
</feature>
<dbReference type="GO" id="GO:0030313">
    <property type="term" value="C:cell envelope"/>
    <property type="evidence" value="ECO:0007669"/>
    <property type="project" value="UniProtKB-SubCell"/>
</dbReference>
<dbReference type="RefSeq" id="WP_094028196.1">
    <property type="nucleotide sequence ID" value="NZ_NGAF01000033.1"/>
</dbReference>